<organism evidence="1">
    <name type="scientific">Virus NIOZ-UU159</name>
    <dbReference type="NCBI Taxonomy" id="2763270"/>
    <lineage>
        <taxon>Viruses</taxon>
    </lineage>
</organism>
<accession>A0A7S9STH0</accession>
<protein>
    <submittedName>
        <fullName evidence="1">Uncharacterized protein</fullName>
    </submittedName>
</protein>
<proteinExistence type="predicted"/>
<name>A0A7S9STH0_9VIRU</name>
<sequence>MINLKLPGGSVKKLYEEVGKSSVCGKNRVIYKKVS</sequence>
<dbReference type="EMBL" id="MW030612">
    <property type="protein sequence ID" value="QPI16882.1"/>
    <property type="molecule type" value="Genomic_DNA"/>
</dbReference>
<evidence type="ECO:0000313" key="1">
    <source>
        <dbReference type="EMBL" id="QPI16882.1"/>
    </source>
</evidence>
<gene>
    <name evidence="1" type="ORF">NIOZUU159_00379</name>
</gene>
<reference evidence="1" key="1">
    <citation type="submission" date="2020-08" db="EMBL/GenBank/DDBJ databases">
        <title>Bridging the membrane lipid divide: bacteria of the FCB group superphylum have the potential to synthesize archaeal ether lipids.</title>
        <authorList>
            <person name="Villanueva L."/>
            <person name="von Meijenfeldt F.A.B."/>
            <person name="Westbye A.B."/>
            <person name="Yadav S."/>
            <person name="Hopmans E.C."/>
            <person name="Dutilh B.E."/>
            <person name="Sinninghe Damste J.S."/>
        </authorList>
    </citation>
    <scope>NUCLEOTIDE SEQUENCE</scope>
    <source>
        <strain evidence="1">NIOZ-UU159</strain>
    </source>
</reference>